<dbReference type="Gene3D" id="2.60.120.380">
    <property type="match status" value="1"/>
</dbReference>
<feature type="non-terminal residue" evidence="1">
    <location>
        <position position="1"/>
    </location>
</feature>
<dbReference type="EMBL" id="UINC01198715">
    <property type="protein sequence ID" value="SVE16799.1"/>
    <property type="molecule type" value="Genomic_DNA"/>
</dbReference>
<gene>
    <name evidence="1" type="ORF">METZ01_LOCUS469653</name>
</gene>
<reference evidence="1" key="1">
    <citation type="submission" date="2018-05" db="EMBL/GenBank/DDBJ databases">
        <authorList>
            <person name="Lanie J.A."/>
            <person name="Ng W.-L."/>
            <person name="Kazmierczak K.M."/>
            <person name="Andrzejewski T.M."/>
            <person name="Davidsen T.M."/>
            <person name="Wayne K.J."/>
            <person name="Tettelin H."/>
            <person name="Glass J.I."/>
            <person name="Rusch D."/>
            <person name="Podicherti R."/>
            <person name="Tsui H.-C.T."/>
            <person name="Winkler M.E."/>
        </authorList>
    </citation>
    <scope>NUCLEOTIDE SEQUENCE</scope>
</reference>
<organism evidence="1">
    <name type="scientific">marine metagenome</name>
    <dbReference type="NCBI Taxonomy" id="408172"/>
    <lineage>
        <taxon>unclassified sequences</taxon>
        <taxon>metagenomes</taxon>
        <taxon>ecological metagenomes</taxon>
    </lineage>
</organism>
<protein>
    <submittedName>
        <fullName evidence="1">Uncharacterized protein</fullName>
    </submittedName>
</protein>
<evidence type="ECO:0000313" key="1">
    <source>
        <dbReference type="EMBL" id="SVE16799.1"/>
    </source>
</evidence>
<name>A0A383BAJ8_9ZZZZ</name>
<proteinExistence type="predicted"/>
<sequence length="247" mass="27578">IFRLPGHRVASNPFFVALRRGNPLIMEQGDNDTADRAQGIPVLGLVAGNFYPARDIDYFKFPTKKNEVYWLEVHSQRFGHSTNPYITAQLVGVSKEGKESSESAKEFYDSKENPGGREFNVANRDMSWRFQAKGDGHCRVMLRDLFNQSADDPSKGYVVALRPERPGFRLVAHPQTVAAVWKKNKIIELMVTHLRKGTTLPVQIIVLREGNFSGPITITGEGLPKGVEMHHCRVSAGKKAITAFLTA</sequence>
<accession>A0A383BAJ8</accession>
<dbReference type="AlphaFoldDB" id="A0A383BAJ8"/>
<feature type="non-terminal residue" evidence="1">
    <location>
        <position position="247"/>
    </location>
</feature>